<dbReference type="SUPFAM" id="SSF63380">
    <property type="entry name" value="Riboflavin synthase domain-like"/>
    <property type="match status" value="1"/>
</dbReference>
<evidence type="ECO:0000256" key="8">
    <source>
        <dbReference type="ARBA" id="ARBA00023014"/>
    </source>
</evidence>
<dbReference type="InterPro" id="IPR017941">
    <property type="entry name" value="Rieske_2Fe-2S"/>
</dbReference>
<evidence type="ECO:0000259" key="10">
    <source>
        <dbReference type="PROSITE" id="PS51296"/>
    </source>
</evidence>
<feature type="transmembrane region" description="Helical" evidence="9">
    <location>
        <begin position="208"/>
        <end position="225"/>
    </location>
</feature>
<dbReference type="STRING" id="1195760.SAMN05444281_2775"/>
<dbReference type="GO" id="GO:0016020">
    <property type="term" value="C:membrane"/>
    <property type="evidence" value="ECO:0007669"/>
    <property type="project" value="InterPro"/>
</dbReference>
<dbReference type="PROSITE" id="PS51296">
    <property type="entry name" value="RIESKE"/>
    <property type="match status" value="1"/>
</dbReference>
<keyword evidence="9" id="KW-0472">Membrane</keyword>
<dbReference type="Gene3D" id="3.40.50.80">
    <property type="entry name" value="Nucleotide-binding domain of ferredoxin-NADP reductase (FNR) module"/>
    <property type="match status" value="1"/>
</dbReference>
<dbReference type="CDD" id="cd03528">
    <property type="entry name" value="Rieske_RO_ferredoxin"/>
    <property type="match status" value="1"/>
</dbReference>
<keyword evidence="4" id="KW-0001">2Fe-2S</keyword>
<dbReference type="OrthoDB" id="9806195at2"/>
<dbReference type="Gene3D" id="2.102.10.10">
    <property type="entry name" value="Rieske [2Fe-2S] iron-sulphur domain"/>
    <property type="match status" value="1"/>
</dbReference>
<gene>
    <name evidence="12" type="ORF">SAMN05444281_2775</name>
</gene>
<feature type="domain" description="Rieske" evidence="10">
    <location>
        <begin position="371"/>
        <end position="467"/>
    </location>
</feature>
<dbReference type="Proteomes" id="UP000184109">
    <property type="component" value="Unassembled WGS sequence"/>
</dbReference>
<dbReference type="GO" id="GO:0051537">
    <property type="term" value="F:2 iron, 2 sulfur cluster binding"/>
    <property type="evidence" value="ECO:0007669"/>
    <property type="project" value="UniProtKB-KW"/>
</dbReference>
<dbReference type="CDD" id="cd03511">
    <property type="entry name" value="Rhizopine-oxygenase-like"/>
    <property type="match status" value="1"/>
</dbReference>
<evidence type="ECO:0000256" key="3">
    <source>
        <dbReference type="ARBA" id="ARBA00022630"/>
    </source>
</evidence>
<dbReference type="Pfam" id="PF00175">
    <property type="entry name" value="NAD_binding_1"/>
    <property type="match status" value="1"/>
</dbReference>
<dbReference type="CDD" id="cd06188">
    <property type="entry name" value="NADH_quinone_reductase"/>
    <property type="match status" value="1"/>
</dbReference>
<dbReference type="AlphaFoldDB" id="A0A1M5X029"/>
<dbReference type="GO" id="GO:0006629">
    <property type="term" value="P:lipid metabolic process"/>
    <property type="evidence" value="ECO:0007669"/>
    <property type="project" value="InterPro"/>
</dbReference>
<dbReference type="GO" id="GO:0006814">
    <property type="term" value="P:sodium ion transport"/>
    <property type="evidence" value="ECO:0007669"/>
    <property type="project" value="InterPro"/>
</dbReference>
<name>A0A1M5X029_9FLAO</name>
<evidence type="ECO:0000256" key="7">
    <source>
        <dbReference type="ARBA" id="ARBA00023004"/>
    </source>
</evidence>
<dbReference type="EMBL" id="FQXQ01000008">
    <property type="protein sequence ID" value="SHH92972.1"/>
    <property type="molecule type" value="Genomic_DNA"/>
</dbReference>
<comment type="cofactor">
    <cofactor evidence="1">
        <name>FAD</name>
        <dbReference type="ChEBI" id="CHEBI:57692"/>
    </cofactor>
</comment>
<organism evidence="12 13">
    <name type="scientific">Wenyingzhuangia marina</name>
    <dbReference type="NCBI Taxonomy" id="1195760"/>
    <lineage>
        <taxon>Bacteria</taxon>
        <taxon>Pseudomonadati</taxon>
        <taxon>Bacteroidota</taxon>
        <taxon>Flavobacteriia</taxon>
        <taxon>Flavobacteriales</taxon>
        <taxon>Flavobacteriaceae</taxon>
        <taxon>Wenyingzhuangia</taxon>
    </lineage>
</organism>
<dbReference type="NCBIfam" id="TIGR01941">
    <property type="entry name" value="nqrF"/>
    <property type="match status" value="1"/>
</dbReference>
<dbReference type="InterPro" id="IPR001433">
    <property type="entry name" value="OxRdtase_FAD/NAD-bd"/>
</dbReference>
<keyword evidence="5" id="KW-0479">Metal-binding</keyword>
<keyword evidence="9" id="KW-0812">Transmembrane</keyword>
<proteinExistence type="predicted"/>
<keyword evidence="8" id="KW-0411">Iron-sulfur</keyword>
<protein>
    <submittedName>
        <fullName evidence="12">NADH:ubiquinone oxidoreductase, Na(+)-translocating, F subunit</fullName>
    </submittedName>
</protein>
<accession>A0A1M5X029</accession>
<evidence type="ECO:0000256" key="9">
    <source>
        <dbReference type="SAM" id="Phobius"/>
    </source>
</evidence>
<keyword evidence="7" id="KW-0408">Iron</keyword>
<reference evidence="13" key="1">
    <citation type="submission" date="2016-11" db="EMBL/GenBank/DDBJ databases">
        <authorList>
            <person name="Varghese N."/>
            <person name="Submissions S."/>
        </authorList>
    </citation>
    <scope>NUCLEOTIDE SEQUENCE [LARGE SCALE GENOMIC DNA]</scope>
    <source>
        <strain evidence="13">DSM 100572</strain>
    </source>
</reference>
<evidence type="ECO:0000256" key="2">
    <source>
        <dbReference type="ARBA" id="ARBA00022448"/>
    </source>
</evidence>
<dbReference type="GO" id="GO:0016655">
    <property type="term" value="F:oxidoreductase activity, acting on NAD(P)H, quinone or similar compound as acceptor"/>
    <property type="evidence" value="ECO:0007669"/>
    <property type="project" value="InterPro"/>
</dbReference>
<dbReference type="PROSITE" id="PS51384">
    <property type="entry name" value="FAD_FR"/>
    <property type="match status" value="1"/>
</dbReference>
<dbReference type="InterPro" id="IPR005804">
    <property type="entry name" value="FA_desaturase_dom"/>
</dbReference>
<dbReference type="PANTHER" id="PTHR43644:SF1">
    <property type="entry name" value="NAD(P)H-FLAVIN REDUCTASE"/>
    <property type="match status" value="1"/>
</dbReference>
<dbReference type="SUPFAM" id="SSF52343">
    <property type="entry name" value="Ferredoxin reductase-like, C-terminal NADP-linked domain"/>
    <property type="match status" value="1"/>
</dbReference>
<sequence length="753" mass="86888">MNAKEKQILRDYSLVGVEAKRAVELGLADADWYQTPIPKDQMRALLVRKNGPAIRDSIIWFGLLLGSGYLVYLWWGTWYAIIPYIVYSVLYASSSDSRWHESSHGTAFKTDWMNNVLYEISSFMVFRQSTVWKWSHARHHSDTIIRGRDPEISIPRPTQIKTLILTFFGISAAVPEMKKLLKHASGKIDVEVATYIPKSEYKKVIYKARIYVLIFLSVIVLSIVYNTILPLMFIGLPTLFGTWLMPFYGFTQHAGLDENVLDHRLNSRTVLMNRVHRFLYWNMNYHVEHHMFPLVPYHALPKLHELMKYDCPKPNTSIYDAFKEILPAILKQQKDPTYFIKKELPATAHKTKNTQKAKIVGDVDQFSNGKIEVCSVEDIIQGEAIRFDFKDKTYAIYRTNNDQFYATDGMCTHGNAHLGDGVVIGETIECPKHNGRFNLKDGSPKRLPVCVGLKTYTTHVENGKLYLDISDVKNAKDDEMFSFKVVSNKNVATFIKELELEPVDKELFEFVPGQYIQLEILPYKTKFNEFVIEEPFKSTWEANNLMNCSAENSFHIKRNYSMATDPKKDKTLKFNIRIALPPANESVFAGIGSSYVFNLKAGDEVKISKPFGDFQIKTSEREMIYIGGGAGMAPLKSHLSYLLETQKTDRKISFWYGARSKSELFYQEYFEQLQDKNENFNFNIALSEPEETDFWEGNIGFIHEVLLENYLKNIHHQKEIEYYLCGPPAMIQASLKMLADFNVPKERIAFDEF</sequence>
<dbReference type="InterPro" id="IPR039393">
    <property type="entry name" value="Rhizopine-oxygenase-like"/>
</dbReference>
<dbReference type="PANTHER" id="PTHR43644">
    <property type="entry name" value="NA(+)-TRANSLOCATING NADH-QUINONE REDUCTASE SUBUNIT"/>
    <property type="match status" value="1"/>
</dbReference>
<dbReference type="RefSeq" id="WP_073122623.1">
    <property type="nucleotide sequence ID" value="NZ_BMEN01000008.1"/>
</dbReference>
<evidence type="ECO:0000256" key="4">
    <source>
        <dbReference type="ARBA" id="ARBA00022714"/>
    </source>
</evidence>
<evidence type="ECO:0000259" key="11">
    <source>
        <dbReference type="PROSITE" id="PS51384"/>
    </source>
</evidence>
<evidence type="ECO:0000256" key="6">
    <source>
        <dbReference type="ARBA" id="ARBA00022827"/>
    </source>
</evidence>
<dbReference type="Pfam" id="PF00355">
    <property type="entry name" value="Rieske"/>
    <property type="match status" value="1"/>
</dbReference>
<evidence type="ECO:0000313" key="13">
    <source>
        <dbReference type="Proteomes" id="UP000184109"/>
    </source>
</evidence>
<dbReference type="InterPro" id="IPR017927">
    <property type="entry name" value="FAD-bd_FR_type"/>
</dbReference>
<dbReference type="Pfam" id="PF00487">
    <property type="entry name" value="FA_desaturase"/>
    <property type="match status" value="1"/>
</dbReference>
<dbReference type="InterPro" id="IPR036922">
    <property type="entry name" value="Rieske_2Fe-2S_sf"/>
</dbReference>
<dbReference type="InterPro" id="IPR039261">
    <property type="entry name" value="FNR_nucleotide-bd"/>
</dbReference>
<dbReference type="Gene3D" id="2.40.30.10">
    <property type="entry name" value="Translation factors"/>
    <property type="match status" value="1"/>
</dbReference>
<keyword evidence="13" id="KW-1185">Reference proteome</keyword>
<feature type="domain" description="FAD-binding FR-type" evidence="11">
    <location>
        <begin position="478"/>
        <end position="617"/>
    </location>
</feature>
<keyword evidence="9" id="KW-1133">Transmembrane helix</keyword>
<evidence type="ECO:0000313" key="12">
    <source>
        <dbReference type="EMBL" id="SHH92972.1"/>
    </source>
</evidence>
<evidence type="ECO:0000256" key="5">
    <source>
        <dbReference type="ARBA" id="ARBA00022723"/>
    </source>
</evidence>
<keyword evidence="6" id="KW-0274">FAD</keyword>
<keyword evidence="2" id="KW-0813">Transport</keyword>
<dbReference type="InterPro" id="IPR017938">
    <property type="entry name" value="Riboflavin_synthase-like_b-brl"/>
</dbReference>
<dbReference type="GO" id="GO:0046872">
    <property type="term" value="F:metal ion binding"/>
    <property type="evidence" value="ECO:0007669"/>
    <property type="project" value="UniProtKB-KW"/>
</dbReference>
<evidence type="ECO:0000256" key="1">
    <source>
        <dbReference type="ARBA" id="ARBA00001974"/>
    </source>
</evidence>
<dbReference type="InterPro" id="IPR010205">
    <property type="entry name" value="NqrF"/>
</dbReference>
<keyword evidence="3" id="KW-0285">Flavoprotein</keyword>
<dbReference type="SUPFAM" id="SSF50022">
    <property type="entry name" value="ISP domain"/>
    <property type="match status" value="1"/>
</dbReference>
<keyword evidence="12" id="KW-0830">Ubiquinone</keyword>